<sequence>CNKKQLEKGITLKMTKEIKKHLNDFISKTHDRYIARYLNGFLGIGILNTPTDHIIKGVNTILFFQIGYNEEGTDIIVISKDMMTLEEAEDTYRIFGECIKKYKKLNRKYKKEV</sequence>
<evidence type="ECO:0000313" key="1">
    <source>
        <dbReference type="EMBL" id="KKL59106.1"/>
    </source>
</evidence>
<accession>A0A0F9DZ61</accession>
<feature type="non-terminal residue" evidence="1">
    <location>
        <position position="1"/>
    </location>
</feature>
<comment type="caution">
    <text evidence="1">The sequence shown here is derived from an EMBL/GenBank/DDBJ whole genome shotgun (WGS) entry which is preliminary data.</text>
</comment>
<proteinExistence type="predicted"/>
<organism evidence="1">
    <name type="scientific">marine sediment metagenome</name>
    <dbReference type="NCBI Taxonomy" id="412755"/>
    <lineage>
        <taxon>unclassified sequences</taxon>
        <taxon>metagenomes</taxon>
        <taxon>ecological metagenomes</taxon>
    </lineage>
</organism>
<dbReference type="EMBL" id="LAZR01029599">
    <property type="protein sequence ID" value="KKL59106.1"/>
    <property type="molecule type" value="Genomic_DNA"/>
</dbReference>
<protein>
    <submittedName>
        <fullName evidence="1">Uncharacterized protein</fullName>
    </submittedName>
</protein>
<reference evidence="1" key="1">
    <citation type="journal article" date="2015" name="Nature">
        <title>Complex archaea that bridge the gap between prokaryotes and eukaryotes.</title>
        <authorList>
            <person name="Spang A."/>
            <person name="Saw J.H."/>
            <person name="Jorgensen S.L."/>
            <person name="Zaremba-Niedzwiedzka K."/>
            <person name="Martijn J."/>
            <person name="Lind A.E."/>
            <person name="van Eijk R."/>
            <person name="Schleper C."/>
            <person name="Guy L."/>
            <person name="Ettema T.J."/>
        </authorList>
    </citation>
    <scope>NUCLEOTIDE SEQUENCE</scope>
</reference>
<dbReference type="AlphaFoldDB" id="A0A0F9DZ61"/>
<gene>
    <name evidence="1" type="ORF">LCGC14_2218620</name>
</gene>
<name>A0A0F9DZ61_9ZZZZ</name>